<accession>A0A0U0UTP4</accession>
<evidence type="ECO:0000313" key="2">
    <source>
        <dbReference type="EMBL" id="CPA83594.1"/>
    </source>
</evidence>
<dbReference type="Proteomes" id="UP000038802">
    <property type="component" value="Unassembled WGS sequence"/>
</dbReference>
<dbReference type="Proteomes" id="UP000039021">
    <property type="component" value="Unassembled WGS sequence"/>
</dbReference>
<evidence type="ECO:0000313" key="4">
    <source>
        <dbReference type="Proteomes" id="UP000039021"/>
    </source>
</evidence>
<evidence type="ECO:0000313" key="3">
    <source>
        <dbReference type="Proteomes" id="UP000038802"/>
    </source>
</evidence>
<protein>
    <submittedName>
        <fullName evidence="1">Uncharacterized protein</fullName>
    </submittedName>
</protein>
<sequence>MYAQRVQRQHRGGFRHQSPLVRRHYYGVDAFTVARTNLHMHPVVGRQRKIMGCSRFGLRQRLSGHHHPAATHQVIDQ</sequence>
<gene>
    <name evidence="1" type="ORF">ERS007703_02648</name>
    <name evidence="2" type="ORF">ERS007739_04879</name>
</gene>
<proteinExistence type="predicted"/>
<reference evidence="1" key="2">
    <citation type="submission" date="2015-03" db="EMBL/GenBank/DDBJ databases">
        <authorList>
            <person name="Murphy D."/>
        </authorList>
    </citation>
    <scope>NUCLEOTIDE SEQUENCE [LARGE SCALE GENOMIC DNA]</scope>
    <source>
        <strain evidence="1">K00500041</strain>
    </source>
</reference>
<reference evidence="3 4" key="1">
    <citation type="submission" date="2015-03" db="EMBL/GenBank/DDBJ databases">
        <authorList>
            <consortium name="Pathogen Informatics"/>
        </authorList>
    </citation>
    <scope>NUCLEOTIDE SEQUENCE [LARGE SCALE GENOMIC DNA]</scope>
    <source>
        <strain evidence="3">K00500041</strain>
        <strain evidence="4">N09902308</strain>
    </source>
</reference>
<dbReference type="AlphaFoldDB" id="A0A0U0UTP4"/>
<organism evidence="1 3">
    <name type="scientific">Mycobacterium tuberculosis</name>
    <dbReference type="NCBI Taxonomy" id="1773"/>
    <lineage>
        <taxon>Bacteria</taxon>
        <taxon>Bacillati</taxon>
        <taxon>Actinomycetota</taxon>
        <taxon>Actinomycetes</taxon>
        <taxon>Mycobacteriales</taxon>
        <taxon>Mycobacteriaceae</taxon>
        <taxon>Mycobacterium</taxon>
        <taxon>Mycobacterium tuberculosis complex</taxon>
    </lineage>
</organism>
<evidence type="ECO:0000313" key="1">
    <source>
        <dbReference type="EMBL" id="COW05920.1"/>
    </source>
</evidence>
<name>A0A0U0UTP4_MYCTX</name>
<dbReference type="EMBL" id="CSBK01003354">
    <property type="protein sequence ID" value="CPA83594.1"/>
    <property type="molecule type" value="Genomic_DNA"/>
</dbReference>
<dbReference type="EMBL" id="CSAE01000300">
    <property type="protein sequence ID" value="COW05920.1"/>
    <property type="molecule type" value="Genomic_DNA"/>
</dbReference>
<reference evidence="2" key="3">
    <citation type="submission" date="2015-03" db="EMBL/GenBank/DDBJ databases">
        <authorList>
            <consortium name="Pathogen Informatics"/>
            <person name="Murphy D."/>
        </authorList>
    </citation>
    <scope>NUCLEOTIDE SEQUENCE</scope>
    <source>
        <strain evidence="2">N09902308</strain>
    </source>
</reference>